<dbReference type="EMBL" id="JADOER010000012">
    <property type="protein sequence ID" value="MBT9313275.1"/>
    <property type="molecule type" value="Genomic_DNA"/>
</dbReference>
<gene>
    <name evidence="2" type="ORF">IXB28_13750</name>
</gene>
<proteinExistence type="predicted"/>
<reference evidence="2 3" key="1">
    <citation type="journal article" date="2021" name="Mar. Drugs">
        <title>Genome Reduction and Secondary Metabolism of the Marine Sponge-Associated Cyanobacterium Leptothoe.</title>
        <authorList>
            <person name="Konstantinou D."/>
            <person name="Popin R.V."/>
            <person name="Fewer D.P."/>
            <person name="Sivonen K."/>
            <person name="Gkelis S."/>
        </authorList>
    </citation>
    <scope>NUCLEOTIDE SEQUENCE [LARGE SCALE GENOMIC DNA]</scope>
    <source>
        <strain evidence="2 3">TAU-MAC 1615</strain>
    </source>
</reference>
<evidence type="ECO:0000259" key="1">
    <source>
        <dbReference type="Pfam" id="PF01471"/>
    </source>
</evidence>
<sequence length="161" mass="17920">MPRHPSNLSLNHSAQNHREIVLRYCQLAVQPQLDQLEAEQLDTILATAERDPLLSFLIDEADHMVAHLNNLIDDGDIADQQQKLQTCLNQAWLNEAVQDLSSRLKTSQCQQLQTYLKAEGFYQGAIDGVMGPATKAAIQRCEQKGALPEPLPIHTPDAVNC</sequence>
<dbReference type="Proteomes" id="UP001196661">
    <property type="component" value="Unassembled WGS sequence"/>
</dbReference>
<feature type="domain" description="Peptidoglycan binding-like" evidence="1">
    <location>
        <begin position="108"/>
        <end position="145"/>
    </location>
</feature>
<dbReference type="InterPro" id="IPR036365">
    <property type="entry name" value="PGBD-like_sf"/>
</dbReference>
<evidence type="ECO:0000313" key="2">
    <source>
        <dbReference type="EMBL" id="MBT9313275.1"/>
    </source>
</evidence>
<keyword evidence="3" id="KW-1185">Reference proteome</keyword>
<comment type="caution">
    <text evidence="2">The sequence shown here is derived from an EMBL/GenBank/DDBJ whole genome shotgun (WGS) entry which is preliminary data.</text>
</comment>
<dbReference type="Pfam" id="PF01471">
    <property type="entry name" value="PG_binding_1"/>
    <property type="match status" value="1"/>
</dbReference>
<dbReference type="InterPro" id="IPR036366">
    <property type="entry name" value="PGBDSf"/>
</dbReference>
<dbReference type="SUPFAM" id="SSF47090">
    <property type="entry name" value="PGBD-like"/>
    <property type="match status" value="1"/>
</dbReference>
<dbReference type="RefSeq" id="WP_215619170.1">
    <property type="nucleotide sequence ID" value="NZ_JADOER010000012.1"/>
</dbReference>
<evidence type="ECO:0000313" key="3">
    <source>
        <dbReference type="Proteomes" id="UP001196661"/>
    </source>
</evidence>
<name>A0ABS5Y5Z5_9CYAN</name>
<accession>A0ABS5Y5Z5</accession>
<protein>
    <submittedName>
        <fullName evidence="2">Peptidoglycan-binding protein</fullName>
    </submittedName>
</protein>
<dbReference type="Gene3D" id="1.10.101.10">
    <property type="entry name" value="PGBD-like superfamily/PGBD"/>
    <property type="match status" value="1"/>
</dbReference>
<organism evidence="2 3">
    <name type="scientific">Leptothoe kymatousa TAU-MAC 1615</name>
    <dbReference type="NCBI Taxonomy" id="2364775"/>
    <lineage>
        <taxon>Bacteria</taxon>
        <taxon>Bacillati</taxon>
        <taxon>Cyanobacteriota</taxon>
        <taxon>Cyanophyceae</taxon>
        <taxon>Nodosilineales</taxon>
        <taxon>Cymatolegaceae</taxon>
        <taxon>Leptothoe</taxon>
        <taxon>Leptothoe kymatousa</taxon>
    </lineage>
</organism>
<dbReference type="InterPro" id="IPR002477">
    <property type="entry name" value="Peptidoglycan-bd-like"/>
</dbReference>